<sequence length="265" mass="28663">MTEQTAAPRAPLYVVGDVHGHRTELVEALHSAGLTDATGRWAGANADLCFLGDLVDRGPDGLGVLELVMSLTEQAPESVECLLGNHEILLLGMHRWGETEISLSTGSASFARSWLRNGGQIEDLHGIGEKHLSWLLERPLALLADDELLVHSDTMAYLAYGDSIEEINATVHEVLTGDDEHAWWDIWRRLTTRFAFRGADGELNADALLGALGGRRIVHGHSPIPDQLNIAPEDSPVPYPYCSGKALNVDTGLCQGGPSPLVRLV</sequence>
<dbReference type="GO" id="GO:0016787">
    <property type="term" value="F:hydrolase activity"/>
    <property type="evidence" value="ECO:0007669"/>
    <property type="project" value="InterPro"/>
</dbReference>
<gene>
    <name evidence="2" type="ORF">IW245_004718</name>
</gene>
<dbReference type="SUPFAM" id="SSF56300">
    <property type="entry name" value="Metallo-dependent phosphatases"/>
    <property type="match status" value="1"/>
</dbReference>
<protein>
    <recommendedName>
        <fullName evidence="1">Calcineurin-like phosphoesterase domain-containing protein</fullName>
    </recommendedName>
</protein>
<dbReference type="Gene3D" id="3.60.21.10">
    <property type="match status" value="1"/>
</dbReference>
<dbReference type="Proteomes" id="UP000622552">
    <property type="component" value="Unassembled WGS sequence"/>
</dbReference>
<dbReference type="PRINTS" id="PR00114">
    <property type="entry name" value="STPHPHTASE"/>
</dbReference>
<evidence type="ECO:0000313" key="3">
    <source>
        <dbReference type="Proteomes" id="UP000622552"/>
    </source>
</evidence>
<organism evidence="2 3">
    <name type="scientific">Longispora fulva</name>
    <dbReference type="NCBI Taxonomy" id="619741"/>
    <lineage>
        <taxon>Bacteria</taxon>
        <taxon>Bacillati</taxon>
        <taxon>Actinomycetota</taxon>
        <taxon>Actinomycetes</taxon>
        <taxon>Micromonosporales</taxon>
        <taxon>Micromonosporaceae</taxon>
        <taxon>Longispora</taxon>
    </lineage>
</organism>
<dbReference type="Pfam" id="PF00149">
    <property type="entry name" value="Metallophos"/>
    <property type="match status" value="1"/>
</dbReference>
<dbReference type="InterPro" id="IPR029052">
    <property type="entry name" value="Metallo-depent_PP-like"/>
</dbReference>
<dbReference type="InterPro" id="IPR006186">
    <property type="entry name" value="Ser/Thr-sp_prot-phosphatase"/>
</dbReference>
<feature type="domain" description="Calcineurin-like phosphoesterase" evidence="1">
    <location>
        <begin position="11"/>
        <end position="224"/>
    </location>
</feature>
<dbReference type="RefSeq" id="WP_197005271.1">
    <property type="nucleotide sequence ID" value="NZ_BONS01000025.1"/>
</dbReference>
<dbReference type="PANTHER" id="PTHR46546:SF4">
    <property type="entry name" value="SHEWANELLA-LIKE PROTEIN PHOSPHATASE 1"/>
    <property type="match status" value="1"/>
</dbReference>
<dbReference type="AlphaFoldDB" id="A0A8J7GU69"/>
<keyword evidence="3" id="KW-1185">Reference proteome</keyword>
<dbReference type="PANTHER" id="PTHR46546">
    <property type="entry name" value="SHEWANELLA-LIKE PROTEIN PHOSPHATASE 1"/>
    <property type="match status" value="1"/>
</dbReference>
<name>A0A8J7GU69_9ACTN</name>
<evidence type="ECO:0000259" key="1">
    <source>
        <dbReference type="Pfam" id="PF00149"/>
    </source>
</evidence>
<dbReference type="InterPro" id="IPR004843">
    <property type="entry name" value="Calcineurin-like_PHP"/>
</dbReference>
<accession>A0A8J7GU69</accession>
<proteinExistence type="predicted"/>
<reference evidence="2" key="1">
    <citation type="submission" date="2020-11" db="EMBL/GenBank/DDBJ databases">
        <title>Sequencing the genomes of 1000 actinobacteria strains.</title>
        <authorList>
            <person name="Klenk H.-P."/>
        </authorList>
    </citation>
    <scope>NUCLEOTIDE SEQUENCE</scope>
    <source>
        <strain evidence="2">DSM 45356</strain>
    </source>
</reference>
<dbReference type="EMBL" id="JADOUF010000001">
    <property type="protein sequence ID" value="MBG6138524.1"/>
    <property type="molecule type" value="Genomic_DNA"/>
</dbReference>
<comment type="caution">
    <text evidence="2">The sequence shown here is derived from an EMBL/GenBank/DDBJ whole genome shotgun (WGS) entry which is preliminary data.</text>
</comment>
<evidence type="ECO:0000313" key="2">
    <source>
        <dbReference type="EMBL" id="MBG6138524.1"/>
    </source>
</evidence>